<dbReference type="Gene3D" id="2.130.10.10">
    <property type="entry name" value="YVTN repeat-like/Quinoprotein amine dehydrogenase"/>
    <property type="match status" value="1"/>
</dbReference>
<dbReference type="InterPro" id="IPR015943">
    <property type="entry name" value="WD40/YVTN_repeat-like_dom_sf"/>
</dbReference>
<proteinExistence type="predicted"/>
<evidence type="ECO:0000313" key="5">
    <source>
        <dbReference type="EMBL" id="APG64833.1"/>
    </source>
</evidence>
<dbReference type="InterPro" id="IPR011110">
    <property type="entry name" value="Reg_prop"/>
</dbReference>
<dbReference type="SUPFAM" id="SSF101898">
    <property type="entry name" value="NHL repeat"/>
    <property type="match status" value="1"/>
</dbReference>
<dbReference type="RefSeq" id="WP_072555158.1">
    <property type="nucleotide sequence ID" value="NZ_CP018155.1"/>
</dbReference>
<keyword evidence="2" id="KW-0812">Transmembrane</keyword>
<organism evidence="5 6">
    <name type="scientific">Tenacibaculum todarodis</name>
    <dbReference type="NCBI Taxonomy" id="1850252"/>
    <lineage>
        <taxon>Bacteria</taxon>
        <taxon>Pseudomonadati</taxon>
        <taxon>Bacteroidota</taxon>
        <taxon>Flavobacteriia</taxon>
        <taxon>Flavobacteriales</taxon>
        <taxon>Flavobacteriaceae</taxon>
        <taxon>Tenacibaculum</taxon>
    </lineage>
</organism>
<keyword evidence="6" id="KW-1185">Reference proteome</keyword>
<dbReference type="STRING" id="1850252.LPB136_05425"/>
<dbReference type="Gene3D" id="2.60.40.10">
    <property type="entry name" value="Immunoglobulins"/>
    <property type="match status" value="1"/>
</dbReference>
<keyword evidence="3" id="KW-0732">Signal</keyword>
<evidence type="ECO:0000256" key="2">
    <source>
        <dbReference type="SAM" id="Phobius"/>
    </source>
</evidence>
<feature type="domain" description="Signal transduction histidine kinase internal region" evidence="4">
    <location>
        <begin position="453"/>
        <end position="526"/>
    </location>
</feature>
<keyword evidence="2" id="KW-0472">Membrane</keyword>
<dbReference type="PANTHER" id="PTHR34220:SF7">
    <property type="entry name" value="SENSOR HISTIDINE KINASE YPDA"/>
    <property type="match status" value="1"/>
</dbReference>
<name>A0A1L3JIC8_9FLAO</name>
<dbReference type="SUPFAM" id="SSF55874">
    <property type="entry name" value="ATPase domain of HSP90 chaperone/DNA topoisomerase II/histidine kinase"/>
    <property type="match status" value="1"/>
</dbReference>
<feature type="transmembrane region" description="Helical" evidence="2">
    <location>
        <begin position="408"/>
        <end position="429"/>
    </location>
</feature>
<evidence type="ECO:0000256" key="3">
    <source>
        <dbReference type="SAM" id="SignalP"/>
    </source>
</evidence>
<feature type="signal peptide" evidence="3">
    <location>
        <begin position="1"/>
        <end position="18"/>
    </location>
</feature>
<accession>A0A1L3JIC8</accession>
<dbReference type="AlphaFoldDB" id="A0A1L3JIC8"/>
<feature type="coiled-coil region" evidence="1">
    <location>
        <begin position="435"/>
        <end position="462"/>
    </location>
</feature>
<sequence>MKFFTFLFLLFGLMQTSAQNFQLKTYTVKNGIPNAKIIAITQDNVGSVWLASKNKISKFNGEEFNNYEVKNRSVSILETKNDSLLIGTDNSLTIYAQDKFSHFESKKVHSILTVEGFIFVGSEQGIYRLKEDYLSPLKTNFQIDLNQINDLKFDGKHYFIATNKALWKVDNLLKPTSLKRIEIGNFKTVSIFENQVIASNEIGIFSIEGEQAFLIAQQPKEITDIQKINNQFWIATKNNGITVLNSDFTFEKNINKYNTLATNNINSIFKDQQNNVWIATENAGLYKYETDSKKTQKPIITLTNIDVVYEPLDSININQYKKVLQLPSDKNHVSFSYKTVNINNPKAVVYRFKLNEKFSPWTAKESVDFANLSAGNYTFTAQSKIDSVESKPISFSFFIDKPLYKKDWFLWSLLGGLSLLLGLIILNYINRIKKRNKAKVEKLKLENHLLSLEQKALQLQMNPHFIFNVLNGIKALGSTGKTKELSSTISKFATLLRSVLLNSRQEEISLSEEISTLKNYLELEQQMSANPFDFNIKTDLSIDQEEILIPPMLLQPFIENSIKHGINLKKDGKITVLFTTNNNFLQCTIDDNGIGFEQSKKQSTVKNHQSVAVKVTQERIENLSKESTFSIKELKEKEKIIGTRVWFKIPLKTDY</sequence>
<dbReference type="Pfam" id="PF06580">
    <property type="entry name" value="His_kinase"/>
    <property type="match status" value="1"/>
</dbReference>
<dbReference type="InterPro" id="IPR036890">
    <property type="entry name" value="HATPase_C_sf"/>
</dbReference>
<dbReference type="GO" id="GO:0000155">
    <property type="term" value="F:phosphorelay sensor kinase activity"/>
    <property type="evidence" value="ECO:0007669"/>
    <property type="project" value="InterPro"/>
</dbReference>
<dbReference type="KEGG" id="ten:LPB136_05425"/>
<feature type="chain" id="PRO_5012182482" description="Signal transduction histidine kinase internal region domain-containing protein" evidence="3">
    <location>
        <begin position="19"/>
        <end position="655"/>
    </location>
</feature>
<dbReference type="InterPro" id="IPR010559">
    <property type="entry name" value="Sig_transdc_His_kin_internal"/>
</dbReference>
<dbReference type="Gene3D" id="3.30.565.10">
    <property type="entry name" value="Histidine kinase-like ATPase, C-terminal domain"/>
    <property type="match status" value="1"/>
</dbReference>
<keyword evidence="2" id="KW-1133">Transmembrane helix</keyword>
<dbReference type="OrthoDB" id="9809670at2"/>
<dbReference type="InterPro" id="IPR050640">
    <property type="entry name" value="Bact_2-comp_sensor_kinase"/>
</dbReference>
<gene>
    <name evidence="5" type="ORF">LPB136_05425</name>
</gene>
<evidence type="ECO:0000256" key="1">
    <source>
        <dbReference type="SAM" id="Coils"/>
    </source>
</evidence>
<protein>
    <recommendedName>
        <fullName evidence="4">Signal transduction histidine kinase internal region domain-containing protein</fullName>
    </recommendedName>
</protein>
<evidence type="ECO:0000259" key="4">
    <source>
        <dbReference type="Pfam" id="PF06580"/>
    </source>
</evidence>
<dbReference type="Pfam" id="PF07494">
    <property type="entry name" value="Reg_prop"/>
    <property type="match status" value="1"/>
</dbReference>
<dbReference type="Proteomes" id="UP000181898">
    <property type="component" value="Chromosome"/>
</dbReference>
<dbReference type="EMBL" id="CP018155">
    <property type="protein sequence ID" value="APG64833.1"/>
    <property type="molecule type" value="Genomic_DNA"/>
</dbReference>
<keyword evidence="1" id="KW-0175">Coiled coil</keyword>
<reference evidence="5 6" key="1">
    <citation type="submission" date="2016-11" db="EMBL/GenBank/DDBJ databases">
        <title>Tenacibaculum sp. LPB0136, isolated from marine environment.</title>
        <authorList>
            <person name="Kim E."/>
            <person name="Yi H."/>
        </authorList>
    </citation>
    <scope>NUCLEOTIDE SEQUENCE [LARGE SCALE GENOMIC DNA]</scope>
    <source>
        <strain evidence="5 6">LPB0136</strain>
    </source>
</reference>
<evidence type="ECO:0000313" key="6">
    <source>
        <dbReference type="Proteomes" id="UP000181898"/>
    </source>
</evidence>
<dbReference type="PANTHER" id="PTHR34220">
    <property type="entry name" value="SENSOR HISTIDINE KINASE YPDA"/>
    <property type="match status" value="1"/>
</dbReference>
<dbReference type="InterPro" id="IPR013783">
    <property type="entry name" value="Ig-like_fold"/>
</dbReference>
<dbReference type="GO" id="GO:0016020">
    <property type="term" value="C:membrane"/>
    <property type="evidence" value="ECO:0007669"/>
    <property type="project" value="InterPro"/>
</dbReference>